<keyword evidence="4 10" id="KW-0812">Transmembrane</keyword>
<organism evidence="13 14">
    <name type="scientific">Desulfuromonas soudanensis</name>
    <dbReference type="NCBI Taxonomy" id="1603606"/>
    <lineage>
        <taxon>Bacteria</taxon>
        <taxon>Pseudomonadati</taxon>
        <taxon>Thermodesulfobacteriota</taxon>
        <taxon>Desulfuromonadia</taxon>
        <taxon>Desulfuromonadales</taxon>
        <taxon>Desulfuromonadaceae</taxon>
        <taxon>Desulfuromonas</taxon>
    </lineage>
</organism>
<evidence type="ECO:0000256" key="4">
    <source>
        <dbReference type="ARBA" id="ARBA00022692"/>
    </source>
</evidence>
<dbReference type="SUPFAM" id="SSF81648">
    <property type="entry name" value="a domain/subunit of cytochrome bc1 complex (Ubiquinol-cytochrome c reductase)"/>
    <property type="match status" value="1"/>
</dbReference>
<dbReference type="RefSeq" id="WP_053550703.1">
    <property type="nucleotide sequence ID" value="NZ_CP010802.1"/>
</dbReference>
<feature type="transmembrane region" description="Helical" evidence="10">
    <location>
        <begin position="278"/>
        <end position="299"/>
    </location>
</feature>
<accession>A0A0M3QFQ1</accession>
<name>A0A0M3QFQ1_9BACT</name>
<evidence type="ECO:0000256" key="7">
    <source>
        <dbReference type="ARBA" id="ARBA00022989"/>
    </source>
</evidence>
<dbReference type="GO" id="GO:0022904">
    <property type="term" value="P:respiratory electron transport chain"/>
    <property type="evidence" value="ECO:0007669"/>
    <property type="project" value="InterPro"/>
</dbReference>
<evidence type="ECO:0000256" key="3">
    <source>
        <dbReference type="ARBA" id="ARBA00022617"/>
    </source>
</evidence>
<feature type="domain" description="Cytochrome b/b6 N-terminal region profile" evidence="11">
    <location>
        <begin position="1"/>
        <end position="208"/>
    </location>
</feature>
<dbReference type="InterPro" id="IPR036150">
    <property type="entry name" value="Cyt_b/b6_C_sf"/>
</dbReference>
<evidence type="ECO:0000259" key="11">
    <source>
        <dbReference type="PROSITE" id="PS51002"/>
    </source>
</evidence>
<reference evidence="13 14" key="1">
    <citation type="submission" date="2015-07" db="EMBL/GenBank/DDBJ databases">
        <title>Isolation and Genomic Characterization of a Novel Halophilic Metal-Reducing Deltaproteobacterium from the Deep Subsurface.</title>
        <authorList>
            <person name="Badalamenti J.P."/>
            <person name="Summers Z.M."/>
            <person name="Gralnick J.A."/>
            <person name="Bond D.R."/>
        </authorList>
    </citation>
    <scope>NUCLEOTIDE SEQUENCE [LARGE SCALE GENOMIC DNA]</scope>
    <source>
        <strain evidence="13 14">WTL</strain>
    </source>
</reference>
<evidence type="ECO:0000256" key="6">
    <source>
        <dbReference type="ARBA" id="ARBA00022982"/>
    </source>
</evidence>
<dbReference type="SUPFAM" id="SSF81342">
    <property type="entry name" value="Transmembrane di-heme cytochromes"/>
    <property type="match status" value="1"/>
</dbReference>
<dbReference type="InterPro" id="IPR027387">
    <property type="entry name" value="Cytb/b6-like_sf"/>
</dbReference>
<comment type="subcellular location">
    <subcellularLocation>
        <location evidence="1">Membrane</location>
        <topology evidence="1">Multi-pass membrane protein</topology>
    </subcellularLocation>
</comment>
<feature type="domain" description="Cytochrome b/b6 C-terminal region profile" evidence="12">
    <location>
        <begin position="208"/>
        <end position="349"/>
    </location>
</feature>
<dbReference type="GO" id="GO:0046872">
    <property type="term" value="F:metal ion binding"/>
    <property type="evidence" value="ECO:0007669"/>
    <property type="project" value="UniProtKB-KW"/>
</dbReference>
<dbReference type="GO" id="GO:0016020">
    <property type="term" value="C:membrane"/>
    <property type="evidence" value="ECO:0007669"/>
    <property type="project" value="UniProtKB-SubCell"/>
</dbReference>
<proteinExistence type="predicted"/>
<keyword evidence="2" id="KW-0813">Transport</keyword>
<dbReference type="PANTHER" id="PTHR19271">
    <property type="entry name" value="CYTOCHROME B"/>
    <property type="match status" value="1"/>
</dbReference>
<keyword evidence="8" id="KW-0408">Iron</keyword>
<dbReference type="PATRIC" id="fig|1603606.3.peg.2001"/>
<dbReference type="GO" id="GO:0016491">
    <property type="term" value="F:oxidoreductase activity"/>
    <property type="evidence" value="ECO:0007669"/>
    <property type="project" value="InterPro"/>
</dbReference>
<dbReference type="GO" id="GO:0009055">
    <property type="term" value="F:electron transfer activity"/>
    <property type="evidence" value="ECO:0007669"/>
    <property type="project" value="InterPro"/>
</dbReference>
<dbReference type="PROSITE" id="PS51002">
    <property type="entry name" value="CYTB_NTER"/>
    <property type="match status" value="1"/>
</dbReference>
<dbReference type="KEGG" id="des:DSOUD_1847"/>
<keyword evidence="3" id="KW-0349">Heme</keyword>
<feature type="transmembrane region" description="Helical" evidence="10">
    <location>
        <begin position="319"/>
        <end position="338"/>
    </location>
</feature>
<evidence type="ECO:0000256" key="10">
    <source>
        <dbReference type="SAM" id="Phobius"/>
    </source>
</evidence>
<sequence>MAKERRNFFDHLHAPTITLRALHPLTTLGLGIAALTCLGVLLATGLTLFLYYVPEQQEAYERILHITTTLRFGALVRNLHFLAANALVILAVLHLGRVFLTGSYQNRRLNWVYGLFLLLLILTANFTGYLLPWDQISYWAVKVGSSLVGYYPFLGPVLQTFLLGGEAIGPETLSRAFALHAGAIPLAILVLCALHLWRIRKDGGLAAAVGDPGEKVPAEPWLYRAEGAVALLTLAALLALSLIIDAPLYERADPLHPPNPVRAPWYFVGVQEMVSHSAFLGGVVFPTLIVFFLFLVPFLDRGPFSGGRWFARERRWLNILFLVVLLGQVGCIIVGQWFRTSNWQLYNPF</sequence>
<evidence type="ECO:0000256" key="2">
    <source>
        <dbReference type="ARBA" id="ARBA00022448"/>
    </source>
</evidence>
<keyword evidence="5" id="KW-0479">Metal-binding</keyword>
<keyword evidence="6" id="KW-0249">Electron transport</keyword>
<feature type="transmembrane region" description="Helical" evidence="10">
    <location>
        <begin position="74"/>
        <end position="99"/>
    </location>
</feature>
<evidence type="ECO:0000313" key="13">
    <source>
        <dbReference type="EMBL" id="ALC16619.1"/>
    </source>
</evidence>
<dbReference type="Pfam" id="PF00032">
    <property type="entry name" value="Cytochrom_B_C"/>
    <property type="match status" value="1"/>
</dbReference>
<evidence type="ECO:0000259" key="12">
    <source>
        <dbReference type="PROSITE" id="PS51003"/>
    </source>
</evidence>
<dbReference type="STRING" id="1603606.DSOUD_1847"/>
<keyword evidence="9 10" id="KW-0472">Membrane</keyword>
<dbReference type="InterPro" id="IPR016174">
    <property type="entry name" value="Di-haem_cyt_TM"/>
</dbReference>
<dbReference type="Proteomes" id="UP000057158">
    <property type="component" value="Chromosome"/>
</dbReference>
<evidence type="ECO:0000313" key="14">
    <source>
        <dbReference type="Proteomes" id="UP000057158"/>
    </source>
</evidence>
<feature type="transmembrane region" description="Helical" evidence="10">
    <location>
        <begin position="228"/>
        <end position="249"/>
    </location>
</feature>
<evidence type="ECO:0000256" key="1">
    <source>
        <dbReference type="ARBA" id="ARBA00004141"/>
    </source>
</evidence>
<evidence type="ECO:0000256" key="5">
    <source>
        <dbReference type="ARBA" id="ARBA00022723"/>
    </source>
</evidence>
<feature type="transmembrane region" description="Helical" evidence="10">
    <location>
        <begin position="177"/>
        <end position="197"/>
    </location>
</feature>
<feature type="transmembrane region" description="Helical" evidence="10">
    <location>
        <begin position="111"/>
        <end position="131"/>
    </location>
</feature>
<feature type="transmembrane region" description="Helical" evidence="10">
    <location>
        <begin position="143"/>
        <end position="165"/>
    </location>
</feature>
<protein>
    <submittedName>
        <fullName evidence="13">Cytochrome b subunit of the bc complex</fullName>
    </submittedName>
</protein>
<dbReference type="OrthoDB" id="9804503at2"/>
<feature type="transmembrane region" description="Helical" evidence="10">
    <location>
        <begin position="28"/>
        <end position="53"/>
    </location>
</feature>
<dbReference type="Pfam" id="PF00033">
    <property type="entry name" value="Cytochrome_B"/>
    <property type="match status" value="1"/>
</dbReference>
<dbReference type="Gene3D" id="1.20.810.10">
    <property type="entry name" value="Cytochrome Bc1 Complex, Chain C"/>
    <property type="match status" value="1"/>
</dbReference>
<dbReference type="PROSITE" id="PS51003">
    <property type="entry name" value="CYTB_CTER"/>
    <property type="match status" value="1"/>
</dbReference>
<dbReference type="EMBL" id="CP010802">
    <property type="protein sequence ID" value="ALC16619.1"/>
    <property type="molecule type" value="Genomic_DNA"/>
</dbReference>
<evidence type="ECO:0000256" key="8">
    <source>
        <dbReference type="ARBA" id="ARBA00023004"/>
    </source>
</evidence>
<dbReference type="InterPro" id="IPR005798">
    <property type="entry name" value="Cyt_b/b6_C"/>
</dbReference>
<evidence type="ECO:0000256" key="9">
    <source>
        <dbReference type="ARBA" id="ARBA00023136"/>
    </source>
</evidence>
<dbReference type="InterPro" id="IPR005797">
    <property type="entry name" value="Cyt_b/b6_N"/>
</dbReference>
<keyword evidence="14" id="KW-1185">Reference proteome</keyword>
<keyword evidence="7 10" id="KW-1133">Transmembrane helix</keyword>
<gene>
    <name evidence="13" type="ORF">DSOUD_1847</name>
</gene>
<dbReference type="PANTHER" id="PTHR19271:SF16">
    <property type="entry name" value="CYTOCHROME B"/>
    <property type="match status" value="1"/>
</dbReference>
<dbReference type="AlphaFoldDB" id="A0A0M3QFQ1"/>